<dbReference type="Proteomes" id="UP000000709">
    <property type="component" value="Unassembled WGS sequence"/>
</dbReference>
<evidence type="ECO:0008006" key="5">
    <source>
        <dbReference type="Google" id="ProtNLM"/>
    </source>
</evidence>
<keyword evidence="4" id="KW-1185">Reference proteome</keyword>
<dbReference type="AlphaFoldDB" id="G3AQ33"/>
<dbReference type="Gene3D" id="1.20.1250.20">
    <property type="entry name" value="MFS general substrate transporter like domains"/>
    <property type="match status" value="1"/>
</dbReference>
<dbReference type="PANTHER" id="PTHR23524">
    <property type="entry name" value="TRANSPORTER, PUTATIVE (AFU_ORTHOLOGUE AFUA_8G04850)-RELATED"/>
    <property type="match status" value="1"/>
</dbReference>
<name>G3AQ33_SPAPN</name>
<evidence type="ECO:0000256" key="1">
    <source>
        <dbReference type="ARBA" id="ARBA00004141"/>
    </source>
</evidence>
<evidence type="ECO:0000313" key="3">
    <source>
        <dbReference type="EMBL" id="EGW32354.1"/>
    </source>
</evidence>
<dbReference type="KEGG" id="spaa:SPAPADRAFT_138901"/>
<feature type="transmembrane region" description="Helical" evidence="2">
    <location>
        <begin position="51"/>
        <end position="73"/>
    </location>
</feature>
<comment type="subcellular location">
    <subcellularLocation>
        <location evidence="1">Membrane</location>
        <topology evidence="1">Multi-pass membrane protein</topology>
    </subcellularLocation>
</comment>
<feature type="transmembrane region" description="Helical" evidence="2">
    <location>
        <begin position="352"/>
        <end position="369"/>
    </location>
</feature>
<keyword evidence="2" id="KW-1133">Transmembrane helix</keyword>
<dbReference type="STRING" id="619300.G3AQ33"/>
<dbReference type="InParanoid" id="G3AQ33"/>
<dbReference type="OMA" id="IPLFVNH"/>
<feature type="transmembrane region" description="Helical" evidence="2">
    <location>
        <begin position="442"/>
        <end position="462"/>
    </location>
</feature>
<feature type="transmembrane region" description="Helical" evidence="2">
    <location>
        <begin position="174"/>
        <end position="194"/>
    </location>
</feature>
<organism evidence="4">
    <name type="scientific">Spathaspora passalidarum (strain NRRL Y-27907 / 11-Y1)</name>
    <dbReference type="NCBI Taxonomy" id="619300"/>
    <lineage>
        <taxon>Eukaryota</taxon>
        <taxon>Fungi</taxon>
        <taxon>Dikarya</taxon>
        <taxon>Ascomycota</taxon>
        <taxon>Saccharomycotina</taxon>
        <taxon>Pichiomycetes</taxon>
        <taxon>Debaryomycetaceae</taxon>
        <taxon>Spathaspora</taxon>
    </lineage>
</organism>
<dbReference type="InterPro" id="IPR011701">
    <property type="entry name" value="MFS"/>
</dbReference>
<dbReference type="GO" id="GO:0022857">
    <property type="term" value="F:transmembrane transporter activity"/>
    <property type="evidence" value="ECO:0007669"/>
    <property type="project" value="InterPro"/>
</dbReference>
<reference evidence="3 4" key="1">
    <citation type="journal article" date="2011" name="Proc. Natl. Acad. Sci. U.S.A.">
        <title>Comparative genomics of xylose-fermenting fungi for enhanced biofuel production.</title>
        <authorList>
            <person name="Wohlbach D.J."/>
            <person name="Kuo A."/>
            <person name="Sato T.K."/>
            <person name="Potts K.M."/>
            <person name="Salamov A.A."/>
            <person name="LaButti K.M."/>
            <person name="Sun H."/>
            <person name="Clum A."/>
            <person name="Pangilinan J.L."/>
            <person name="Lindquist E.A."/>
            <person name="Lucas S."/>
            <person name="Lapidus A."/>
            <person name="Jin M."/>
            <person name="Gunawan C."/>
            <person name="Balan V."/>
            <person name="Dale B.E."/>
            <person name="Jeffries T.W."/>
            <person name="Zinkel R."/>
            <person name="Barry K.W."/>
            <person name="Grigoriev I.V."/>
            <person name="Gasch A.P."/>
        </authorList>
    </citation>
    <scope>NUCLEOTIDE SEQUENCE [LARGE SCALE GENOMIC DNA]</scope>
    <source>
        <strain evidence="4">NRRL Y-27907 / 11-Y1</strain>
    </source>
</reference>
<keyword evidence="2" id="KW-0812">Transmembrane</keyword>
<dbReference type="eggNOG" id="ENOG502RXU0">
    <property type="taxonomic scope" value="Eukaryota"/>
</dbReference>
<feature type="transmembrane region" description="Helical" evidence="2">
    <location>
        <begin position="85"/>
        <end position="105"/>
    </location>
</feature>
<dbReference type="PANTHER" id="PTHR23524:SF1">
    <property type="entry name" value="MRH DOMAIN-CONTAINING PROTEIN-RELATED"/>
    <property type="match status" value="1"/>
</dbReference>
<evidence type="ECO:0000256" key="2">
    <source>
        <dbReference type="SAM" id="Phobius"/>
    </source>
</evidence>
<dbReference type="Pfam" id="PF07690">
    <property type="entry name" value="MFS_1"/>
    <property type="match status" value="1"/>
</dbReference>
<sequence length="478" mass="52446">MVNHNNYTLLNYLAFNYAGFACISIIVFLSSTQPFYIKEVLELENAKIGGVIGILGFIDELTSMISAPFIGALNDKLNTISGGGSRIVPSIAFLVISIALAGYSVCSKFSELMLFRAIFALGVTGCMSMITVLLNEVGDSDFKLTFKRREILLGHEEEEEEVEAEPERKKNGKFSALIGISTGIGAIFAVSVFVPLPIKLGDKFQLDIKSSLEWAYLVVSGFAIFSFMILIIWLYRTRSNVNSTHENYFELLRHGFEFSRINHQVKLAYAGAFVARSTTVAMAVFIPLMVYDWYYNKGQCKSNDQNTGNLTCHEGYVFSAILTGIAQTIALVSAPFWGFLIDFRKVKSRSTPLKVAALFGLVGNFLFCFSNTTNPKTVTCFLSVCILGVSQIGLIISSMSVLTGISDVHEIMGSLSGFYSFCGGLGILSITLLGGFLSDLWILGPFFILGTFNAALLVICHINRDEKYQGESPLLLLG</sequence>
<dbReference type="InterPro" id="IPR036259">
    <property type="entry name" value="MFS_trans_sf"/>
</dbReference>
<evidence type="ECO:0000313" key="4">
    <source>
        <dbReference type="Proteomes" id="UP000000709"/>
    </source>
</evidence>
<feature type="transmembrane region" description="Helical" evidence="2">
    <location>
        <begin position="417"/>
        <end position="436"/>
    </location>
</feature>
<dbReference type="GO" id="GO:0016020">
    <property type="term" value="C:membrane"/>
    <property type="evidence" value="ECO:0007669"/>
    <property type="project" value="UniProtKB-SubCell"/>
</dbReference>
<dbReference type="EMBL" id="GL996502">
    <property type="protein sequence ID" value="EGW32354.1"/>
    <property type="molecule type" value="Genomic_DNA"/>
</dbReference>
<accession>G3AQ33</accession>
<feature type="transmembrane region" description="Helical" evidence="2">
    <location>
        <begin position="267"/>
        <end position="295"/>
    </location>
</feature>
<proteinExistence type="predicted"/>
<feature type="transmembrane region" description="Helical" evidence="2">
    <location>
        <begin position="381"/>
        <end position="405"/>
    </location>
</feature>
<gene>
    <name evidence="3" type="ORF">SPAPADRAFT_138901</name>
</gene>
<dbReference type="RefSeq" id="XP_007375630.1">
    <property type="nucleotide sequence ID" value="XM_007375568.1"/>
</dbReference>
<keyword evidence="2" id="KW-0472">Membrane</keyword>
<dbReference type="SUPFAM" id="SSF103473">
    <property type="entry name" value="MFS general substrate transporter"/>
    <property type="match status" value="1"/>
</dbReference>
<dbReference type="GeneID" id="18870160"/>
<feature type="transmembrane region" description="Helical" evidence="2">
    <location>
        <begin position="117"/>
        <end position="138"/>
    </location>
</feature>
<protein>
    <recommendedName>
        <fullName evidence="5">Major facilitator superfamily (MFS) profile domain-containing protein</fullName>
    </recommendedName>
</protein>
<feature type="transmembrane region" description="Helical" evidence="2">
    <location>
        <begin position="12"/>
        <end position="31"/>
    </location>
</feature>
<dbReference type="OrthoDB" id="18110at2759"/>
<feature type="transmembrane region" description="Helical" evidence="2">
    <location>
        <begin position="214"/>
        <end position="235"/>
    </location>
</feature>
<feature type="transmembrane region" description="Helical" evidence="2">
    <location>
        <begin position="315"/>
        <end position="340"/>
    </location>
</feature>
<dbReference type="HOGENOM" id="CLU_033727_0_0_1"/>